<dbReference type="Proteomes" id="UP000371977">
    <property type="component" value="Unassembled WGS sequence"/>
</dbReference>
<dbReference type="PANTHER" id="PTHR30349:SF64">
    <property type="entry name" value="PROPHAGE INTEGRASE INTD-RELATED"/>
    <property type="match status" value="1"/>
</dbReference>
<dbReference type="InterPro" id="IPR002104">
    <property type="entry name" value="Integrase_catalytic"/>
</dbReference>
<evidence type="ECO:0000256" key="2">
    <source>
        <dbReference type="ARBA" id="ARBA00023125"/>
    </source>
</evidence>
<dbReference type="InterPro" id="IPR050090">
    <property type="entry name" value="Tyrosine_recombinase_XerCD"/>
</dbReference>
<keyword evidence="2" id="KW-0238">DNA-binding</keyword>
<dbReference type="InterPro" id="IPR010998">
    <property type="entry name" value="Integrase_recombinase_N"/>
</dbReference>
<dbReference type="InterPro" id="IPR028259">
    <property type="entry name" value="AP2-like_int_N"/>
</dbReference>
<dbReference type="AlphaFoldDB" id="A0A6C2C4C1"/>
<dbReference type="InterPro" id="IPR013762">
    <property type="entry name" value="Integrase-like_cat_sf"/>
</dbReference>
<keyword evidence="6" id="KW-1185">Reference proteome</keyword>
<comment type="caution">
    <text evidence="5">The sequence shown here is derived from an EMBL/GenBank/DDBJ whole genome shotgun (WGS) entry which is preliminary data.</text>
</comment>
<dbReference type="Gene3D" id="1.10.443.10">
    <property type="entry name" value="Intergrase catalytic core"/>
    <property type="match status" value="1"/>
</dbReference>
<proteinExistence type="inferred from homology"/>
<dbReference type="GO" id="GO:0003677">
    <property type="term" value="F:DNA binding"/>
    <property type="evidence" value="ECO:0007669"/>
    <property type="project" value="UniProtKB-KW"/>
</dbReference>
<sequence length="357" mass="41362">MSIKQEGKTYTAIISYKVGSKYKRKVKRGFLTKKSAQQYEAQMVTKLADGYTPDASEMLFVDYYDKWLATHLSYGLKPQTIVNHKWTQQYVHEHLEGITLEQMDRNRLQQVIDEYGFNHKASTTKQVALRIGMPLKEAFNTGLIRTDPTYKIKINGASSKNASLKFLEEEDLNNLLNFIETEDIPDLYHFVIYTLALSGARAGEILALTFKDINKADKTLRINKTKTNIAPHQYTQPKTRSSIRTISMPERWFTQLQRIEANYPNLDEHFFGETTDQSNILRRLKKLLTKIDAKQITLHGLRHTHASYLINHNIDVAYVSERLGHSNITITQNTYFHLLQQTRESEANKAINLFDKR</sequence>
<protein>
    <submittedName>
        <fullName evidence="5">Site-specific integrase</fullName>
    </submittedName>
</protein>
<dbReference type="Pfam" id="PF14657">
    <property type="entry name" value="Arm-DNA-bind_4"/>
    <property type="match status" value="1"/>
</dbReference>
<dbReference type="EMBL" id="SDGZ01000016">
    <property type="protein sequence ID" value="TYC48780.1"/>
    <property type="molecule type" value="Genomic_DNA"/>
</dbReference>
<evidence type="ECO:0000259" key="4">
    <source>
        <dbReference type="PROSITE" id="PS51898"/>
    </source>
</evidence>
<keyword evidence="3" id="KW-0233">DNA recombination</keyword>
<accession>A0A6C2C4C1</accession>
<dbReference type="PANTHER" id="PTHR30349">
    <property type="entry name" value="PHAGE INTEGRASE-RELATED"/>
    <property type="match status" value="1"/>
</dbReference>
<evidence type="ECO:0000256" key="1">
    <source>
        <dbReference type="ARBA" id="ARBA00008857"/>
    </source>
</evidence>
<dbReference type="SUPFAM" id="SSF56349">
    <property type="entry name" value="DNA breaking-rejoining enzymes"/>
    <property type="match status" value="1"/>
</dbReference>
<feature type="domain" description="Tyr recombinase" evidence="4">
    <location>
        <begin position="162"/>
        <end position="348"/>
    </location>
</feature>
<dbReference type="GO" id="GO:0006310">
    <property type="term" value="P:DNA recombination"/>
    <property type="evidence" value="ECO:0007669"/>
    <property type="project" value="UniProtKB-KW"/>
</dbReference>
<organism evidence="5 6">
    <name type="scientific">Weissella muntiaci</name>
    <dbReference type="NCBI Taxonomy" id="2508881"/>
    <lineage>
        <taxon>Bacteria</taxon>
        <taxon>Bacillati</taxon>
        <taxon>Bacillota</taxon>
        <taxon>Bacilli</taxon>
        <taxon>Lactobacillales</taxon>
        <taxon>Lactobacillaceae</taxon>
        <taxon>Weissella</taxon>
    </lineage>
</organism>
<comment type="similarity">
    <text evidence="1">Belongs to the 'phage' integrase family.</text>
</comment>
<evidence type="ECO:0000313" key="5">
    <source>
        <dbReference type="EMBL" id="TYC48780.1"/>
    </source>
</evidence>
<name>A0A6C2C4C1_9LACO</name>
<evidence type="ECO:0000256" key="3">
    <source>
        <dbReference type="ARBA" id="ARBA00023172"/>
    </source>
</evidence>
<dbReference type="InterPro" id="IPR011010">
    <property type="entry name" value="DNA_brk_join_enz"/>
</dbReference>
<dbReference type="Gene3D" id="1.10.150.130">
    <property type="match status" value="1"/>
</dbReference>
<evidence type="ECO:0000313" key="6">
    <source>
        <dbReference type="Proteomes" id="UP000371977"/>
    </source>
</evidence>
<dbReference type="CDD" id="cd01189">
    <property type="entry name" value="INT_ICEBs1_C_like"/>
    <property type="match status" value="1"/>
</dbReference>
<dbReference type="OrthoDB" id="9803188at2"/>
<dbReference type="PROSITE" id="PS51898">
    <property type="entry name" value="TYR_RECOMBINASE"/>
    <property type="match status" value="1"/>
</dbReference>
<dbReference type="Pfam" id="PF00589">
    <property type="entry name" value="Phage_integrase"/>
    <property type="match status" value="1"/>
</dbReference>
<dbReference type="GO" id="GO:0015074">
    <property type="term" value="P:DNA integration"/>
    <property type="evidence" value="ECO:0007669"/>
    <property type="project" value="InterPro"/>
</dbReference>
<gene>
    <name evidence="5" type="ORF">ESZ50_07840</name>
</gene>
<dbReference type="RefSeq" id="WP_148623018.1">
    <property type="nucleotide sequence ID" value="NZ_SDGZ01000016.1"/>
</dbReference>
<reference evidence="5 6" key="1">
    <citation type="submission" date="2019-01" db="EMBL/GenBank/DDBJ databases">
        <title>Weissella sp. nov., a novel lactic acid bacterium isolated from animal feces.</title>
        <authorList>
            <person name="Wang L.-T."/>
        </authorList>
    </citation>
    <scope>NUCLEOTIDE SEQUENCE [LARGE SCALE GENOMIC DNA]</scope>
    <source>
        <strain evidence="5 6">8H-2</strain>
    </source>
</reference>